<gene>
    <name evidence="1" type="ORF">NCTC10741_02456</name>
</gene>
<reference evidence="1 2" key="1">
    <citation type="submission" date="2018-12" db="EMBL/GenBank/DDBJ databases">
        <authorList>
            <consortium name="Pathogen Informatics"/>
        </authorList>
    </citation>
    <scope>NUCLEOTIDE SEQUENCE [LARGE SCALE GENOMIC DNA]</scope>
    <source>
        <strain evidence="1 2">NCTC10741</strain>
    </source>
</reference>
<sequence length="78" mass="8622">MDTDAHLLRAYAVAIDVRVTSPNVTDALKIVTEHREGLAFEVLVPYVDGDDHFMIDTDSMTLSTGRHRLWHTGATPSA</sequence>
<proteinExistence type="predicted"/>
<dbReference type="RefSeq" id="WP_126196429.1">
    <property type="nucleotide sequence ID" value="NZ_CP085954.1"/>
</dbReference>
<organism evidence="1 2">
    <name type="scientific">Tsukamurella paurometabola</name>
    <name type="common">Corynebacterium paurometabolum</name>
    <dbReference type="NCBI Taxonomy" id="2061"/>
    <lineage>
        <taxon>Bacteria</taxon>
        <taxon>Bacillati</taxon>
        <taxon>Actinomycetota</taxon>
        <taxon>Actinomycetes</taxon>
        <taxon>Mycobacteriales</taxon>
        <taxon>Tsukamurellaceae</taxon>
        <taxon>Tsukamurella</taxon>
    </lineage>
</organism>
<evidence type="ECO:0000313" key="2">
    <source>
        <dbReference type="Proteomes" id="UP000271626"/>
    </source>
</evidence>
<dbReference type="AlphaFoldDB" id="A0A3P8K2S3"/>
<evidence type="ECO:0000313" key="1">
    <source>
        <dbReference type="EMBL" id="VDR39314.1"/>
    </source>
</evidence>
<name>A0A3P8K2S3_TSUPA</name>
<dbReference type="Proteomes" id="UP000271626">
    <property type="component" value="Chromosome"/>
</dbReference>
<dbReference type="EMBL" id="LR131273">
    <property type="protein sequence ID" value="VDR39314.1"/>
    <property type="molecule type" value="Genomic_DNA"/>
</dbReference>
<protein>
    <submittedName>
        <fullName evidence="1">Uncharacterized protein</fullName>
    </submittedName>
</protein>
<accession>A0A3P8K2S3</accession>
<dbReference type="OrthoDB" id="4555714at2"/>